<dbReference type="PROSITE" id="PS51257">
    <property type="entry name" value="PROKAR_LIPOPROTEIN"/>
    <property type="match status" value="1"/>
</dbReference>
<keyword evidence="3" id="KW-1185">Reference proteome</keyword>
<reference evidence="2 3" key="1">
    <citation type="journal article" date="2011" name="PLoS Genet.">
        <title>Azospirillum genomes reveal transition of bacteria from aquatic to terrestrial environments.</title>
        <authorList>
            <person name="Wisniewski-Dye F."/>
            <person name="Borziak K."/>
            <person name="Khalsa-Moyers G."/>
            <person name="Alexandre G."/>
            <person name="Sukharnikov L.O."/>
            <person name="Wuichet K."/>
            <person name="Hurst G.B."/>
            <person name="McDonald W.H."/>
            <person name="Robertson J.S."/>
            <person name="Barbe V."/>
            <person name="Calteau A."/>
            <person name="Rouy Z."/>
            <person name="Mangenot S."/>
            <person name="Prigent-Combaret C."/>
            <person name="Normand P."/>
            <person name="Boyer M."/>
            <person name="Siguier P."/>
            <person name="Dessaux Y."/>
            <person name="Elmerich C."/>
            <person name="Condemine G."/>
            <person name="Krishnen G."/>
            <person name="Kennedy I."/>
            <person name="Paterson A.H."/>
            <person name="Gonzalez V."/>
            <person name="Mavingui P."/>
            <person name="Zhulin I.B."/>
        </authorList>
    </citation>
    <scope>NUCLEOTIDE SEQUENCE [LARGE SCALE GENOMIC DNA]</scope>
    <source>
        <strain evidence="2 3">Sp245</strain>
    </source>
</reference>
<dbReference type="AlphaFoldDB" id="A0A9P1JTE6"/>
<feature type="signal peptide" evidence="1">
    <location>
        <begin position="1"/>
        <end position="17"/>
    </location>
</feature>
<proteinExistence type="predicted"/>
<evidence type="ECO:0000256" key="1">
    <source>
        <dbReference type="SAM" id="SignalP"/>
    </source>
</evidence>
<accession>A0A9P1JTE6</accession>
<organism evidence="2 3">
    <name type="scientific">Azospirillum baldaniorum</name>
    <dbReference type="NCBI Taxonomy" id="1064539"/>
    <lineage>
        <taxon>Bacteria</taxon>
        <taxon>Pseudomonadati</taxon>
        <taxon>Pseudomonadota</taxon>
        <taxon>Alphaproteobacteria</taxon>
        <taxon>Rhodospirillales</taxon>
        <taxon>Azospirillaceae</taxon>
        <taxon>Azospirillum</taxon>
    </lineage>
</organism>
<dbReference type="EMBL" id="HE577327">
    <property type="protein sequence ID" value="CCC99367.1"/>
    <property type="molecule type" value="Genomic_DNA"/>
</dbReference>
<dbReference type="RefSeq" id="WP_014241540.1">
    <property type="nucleotide sequence ID" value="NC_016617.1"/>
</dbReference>
<evidence type="ECO:0000313" key="3">
    <source>
        <dbReference type="Proteomes" id="UP000007319"/>
    </source>
</evidence>
<name>A0A9P1JTE6_9PROT</name>
<feature type="chain" id="PRO_5040373387" description="Lipoprotein" evidence="1">
    <location>
        <begin position="18"/>
        <end position="118"/>
    </location>
</feature>
<gene>
    <name evidence="2" type="ORF">AZOBR_200072</name>
</gene>
<evidence type="ECO:0008006" key="4">
    <source>
        <dbReference type="Google" id="ProtNLM"/>
    </source>
</evidence>
<dbReference type="Proteomes" id="UP000007319">
    <property type="component" value="Chromosome"/>
</dbReference>
<keyword evidence="1" id="KW-0732">Signal</keyword>
<protein>
    <recommendedName>
        <fullName evidence="4">Lipoprotein</fullName>
    </recommendedName>
</protein>
<sequence>MRRLLLAAFVVSLAACAPQQSIPELMENPPSDPYEFAKWSAAIQGFAEACNIRTDGMDARMASYSQRHADPARLPTPYELYRATLVVASDEKRSVRCTADGLYKTQRAWNSVWSASGR</sequence>
<evidence type="ECO:0000313" key="2">
    <source>
        <dbReference type="EMBL" id="CCC99367.1"/>
    </source>
</evidence>
<dbReference type="KEGG" id="abs:AZOBR_200072"/>